<keyword evidence="4 5" id="KW-0732">Signal</keyword>
<keyword evidence="7" id="KW-1185">Reference proteome</keyword>
<proteinExistence type="inferred from homology"/>
<feature type="signal peptide" evidence="5">
    <location>
        <begin position="1"/>
        <end position="21"/>
    </location>
</feature>
<evidence type="ECO:0000313" key="7">
    <source>
        <dbReference type="Proteomes" id="UP000237271"/>
    </source>
</evidence>
<dbReference type="GO" id="GO:0005576">
    <property type="term" value="C:extracellular region"/>
    <property type="evidence" value="ECO:0007669"/>
    <property type="project" value="UniProtKB-SubCell"/>
</dbReference>
<evidence type="ECO:0000256" key="5">
    <source>
        <dbReference type="RuleBase" id="RU367124"/>
    </source>
</evidence>
<evidence type="ECO:0000256" key="2">
    <source>
        <dbReference type="ARBA" id="ARBA00010400"/>
    </source>
</evidence>
<dbReference type="Proteomes" id="UP000237271">
    <property type="component" value="Unassembled WGS sequence"/>
</dbReference>
<sequence length="138" mass="15404">MRLASFLSATVVAIYFAACSATADFDQTEVFVNGSPVHPHGSTGKRLLRTHQDKEASAEERTPNFNLAELTKNKHAAALAEQLMGDHKLAKAAYVWWQHNQVTLTKLDEFLQLASKKTEANYNDIYNGYMMHLGLTGY</sequence>
<organism evidence="6 7">
    <name type="scientific">Phytophthora palmivora</name>
    <dbReference type="NCBI Taxonomy" id="4796"/>
    <lineage>
        <taxon>Eukaryota</taxon>
        <taxon>Sar</taxon>
        <taxon>Stramenopiles</taxon>
        <taxon>Oomycota</taxon>
        <taxon>Peronosporomycetes</taxon>
        <taxon>Peronosporales</taxon>
        <taxon>Peronosporaceae</taxon>
        <taxon>Phytophthora</taxon>
    </lineage>
</organism>
<feature type="chain" id="PRO_5028508889" description="RxLR effector protein" evidence="5">
    <location>
        <begin position="22"/>
        <end position="138"/>
    </location>
</feature>
<dbReference type="OrthoDB" id="120062at2759"/>
<reference evidence="6 7" key="1">
    <citation type="journal article" date="2017" name="Genome Biol. Evol.">
        <title>Phytophthora megakarya and P. palmivora, closely related causal agents of cacao black pod rot, underwent increases in genome sizes and gene numbers by different mechanisms.</title>
        <authorList>
            <person name="Ali S.S."/>
            <person name="Shao J."/>
            <person name="Lary D.J."/>
            <person name="Kronmiller B."/>
            <person name="Shen D."/>
            <person name="Strem M.D."/>
            <person name="Amoako-Attah I."/>
            <person name="Akrofi A.Y."/>
            <person name="Begoude B.A."/>
            <person name="Ten Hoopen G.M."/>
            <person name="Coulibaly K."/>
            <person name="Kebe B.I."/>
            <person name="Melnick R.L."/>
            <person name="Guiltinan M.J."/>
            <person name="Tyler B.M."/>
            <person name="Meinhardt L.W."/>
            <person name="Bailey B.A."/>
        </authorList>
    </citation>
    <scope>NUCLEOTIDE SEQUENCE [LARGE SCALE GENOMIC DNA]</scope>
    <source>
        <strain evidence="7">sbr112.9</strain>
    </source>
</reference>
<comment type="function">
    <text evidence="5">Effector that suppresses plant defense responses during pathogen infection.</text>
</comment>
<evidence type="ECO:0000256" key="3">
    <source>
        <dbReference type="ARBA" id="ARBA00022525"/>
    </source>
</evidence>
<dbReference type="Gene3D" id="1.10.10.2460">
    <property type="match status" value="1"/>
</dbReference>
<protein>
    <recommendedName>
        <fullName evidence="5">RxLR effector protein</fullName>
    </recommendedName>
</protein>
<dbReference type="InterPro" id="IPR031825">
    <property type="entry name" value="RXLR"/>
</dbReference>
<evidence type="ECO:0000256" key="1">
    <source>
        <dbReference type="ARBA" id="ARBA00004613"/>
    </source>
</evidence>
<keyword evidence="3 5" id="KW-0964">Secreted</keyword>
<evidence type="ECO:0000256" key="4">
    <source>
        <dbReference type="ARBA" id="ARBA00022729"/>
    </source>
</evidence>
<evidence type="ECO:0000313" key="6">
    <source>
        <dbReference type="EMBL" id="POM60130.1"/>
    </source>
</evidence>
<dbReference type="AlphaFoldDB" id="A0A2P4X3L5"/>
<dbReference type="EMBL" id="NCKW01016932">
    <property type="protein sequence ID" value="POM60130.1"/>
    <property type="molecule type" value="Genomic_DNA"/>
</dbReference>
<dbReference type="Pfam" id="PF16810">
    <property type="entry name" value="RXLR"/>
    <property type="match status" value="1"/>
</dbReference>
<comment type="similarity">
    <text evidence="2 5">Belongs to the RxLR effector family.</text>
</comment>
<gene>
    <name evidence="6" type="ORF">PHPALM_31047</name>
</gene>
<comment type="caution">
    <text evidence="6">The sequence shown here is derived from an EMBL/GenBank/DDBJ whole genome shotgun (WGS) entry which is preliminary data.</text>
</comment>
<name>A0A2P4X3L5_9STRA</name>
<accession>A0A2P4X3L5</accession>
<comment type="subcellular location">
    <subcellularLocation>
        <location evidence="1 5">Secreted</location>
    </subcellularLocation>
</comment>